<reference evidence="1 2" key="1">
    <citation type="submission" date="2014-06" db="EMBL/GenBank/DDBJ databases">
        <title>Draft genome sequence of Bacillus gaemokensis JCM 15801 (MCCC 1A00707).</title>
        <authorList>
            <person name="Lai Q."/>
            <person name="Liu Y."/>
            <person name="Shao Z."/>
        </authorList>
    </citation>
    <scope>NUCLEOTIDE SEQUENCE [LARGE SCALE GENOMIC DNA]</scope>
    <source>
        <strain evidence="1 2">JCM 15801</strain>
    </source>
</reference>
<proteinExistence type="predicted"/>
<dbReference type="InterPro" id="IPR013078">
    <property type="entry name" value="His_Pase_superF_clade-1"/>
</dbReference>
<dbReference type="EMBL" id="JOTM01000027">
    <property type="protein sequence ID" value="KEK22667.1"/>
    <property type="molecule type" value="Genomic_DNA"/>
</dbReference>
<evidence type="ECO:0000313" key="2">
    <source>
        <dbReference type="Proteomes" id="UP000027778"/>
    </source>
</evidence>
<dbReference type="STRING" id="574375.AZF08_14420"/>
<dbReference type="PANTHER" id="PTHR48100:SF59">
    <property type="entry name" value="ADENOSYLCOBALAMIN_ALPHA-RIBAZOLE PHOSPHATASE"/>
    <property type="match status" value="1"/>
</dbReference>
<accession>A0A073K864</accession>
<dbReference type="CDD" id="cd07067">
    <property type="entry name" value="HP_PGM_like"/>
    <property type="match status" value="1"/>
</dbReference>
<protein>
    <submittedName>
        <fullName evidence="1">Phosphoglycerate mutase</fullName>
    </submittedName>
</protein>
<organism evidence="1 2">
    <name type="scientific">Bacillus gaemokensis</name>
    <dbReference type="NCBI Taxonomy" id="574375"/>
    <lineage>
        <taxon>Bacteria</taxon>
        <taxon>Bacillati</taxon>
        <taxon>Bacillota</taxon>
        <taxon>Bacilli</taxon>
        <taxon>Bacillales</taxon>
        <taxon>Bacillaceae</taxon>
        <taxon>Bacillus</taxon>
        <taxon>Bacillus cereus group</taxon>
    </lineage>
</organism>
<dbReference type="SUPFAM" id="SSF53254">
    <property type="entry name" value="Phosphoglycerate mutase-like"/>
    <property type="match status" value="1"/>
</dbReference>
<dbReference type="PANTHER" id="PTHR48100">
    <property type="entry name" value="BROAD-SPECIFICITY PHOSPHATASE YOR283W-RELATED"/>
    <property type="match status" value="1"/>
</dbReference>
<keyword evidence="2" id="KW-1185">Reference proteome</keyword>
<evidence type="ECO:0000313" key="1">
    <source>
        <dbReference type="EMBL" id="KEK22667.1"/>
    </source>
</evidence>
<dbReference type="InterPro" id="IPR050275">
    <property type="entry name" value="PGM_Phosphatase"/>
</dbReference>
<dbReference type="Gene3D" id="3.40.50.1240">
    <property type="entry name" value="Phosphoglycerate mutase-like"/>
    <property type="match status" value="1"/>
</dbReference>
<dbReference type="AlphaFoldDB" id="A0A073K864"/>
<dbReference type="eggNOG" id="COG0406">
    <property type="taxonomic scope" value="Bacteria"/>
</dbReference>
<dbReference type="PIRSF" id="PIRSF000709">
    <property type="entry name" value="6PFK_2-Ptase"/>
    <property type="match status" value="1"/>
</dbReference>
<dbReference type="OrthoDB" id="2185101at2"/>
<name>A0A073K864_9BACI</name>
<comment type="caution">
    <text evidence="1">The sequence shown here is derived from an EMBL/GenBank/DDBJ whole genome shotgun (WGS) entry which is preliminary data.</text>
</comment>
<dbReference type="RefSeq" id="WP_033677070.1">
    <property type="nucleotide sequence ID" value="NZ_JOTM01000027.1"/>
</dbReference>
<dbReference type="GO" id="GO:0016791">
    <property type="term" value="F:phosphatase activity"/>
    <property type="evidence" value="ECO:0007669"/>
    <property type="project" value="TreeGrafter"/>
</dbReference>
<dbReference type="Proteomes" id="UP000027778">
    <property type="component" value="Unassembled WGS sequence"/>
</dbReference>
<dbReference type="GO" id="GO:0005737">
    <property type="term" value="C:cytoplasm"/>
    <property type="evidence" value="ECO:0007669"/>
    <property type="project" value="TreeGrafter"/>
</dbReference>
<dbReference type="InterPro" id="IPR029033">
    <property type="entry name" value="His_PPase_superfam"/>
</dbReference>
<gene>
    <name evidence="1" type="ORF">BAGA_17010</name>
</gene>
<dbReference type="Pfam" id="PF00300">
    <property type="entry name" value="His_Phos_1"/>
    <property type="match status" value="1"/>
</dbReference>
<sequence length="190" mass="22033">MYTYIYMVRHGESPKTNGNERTRGLTEKGKLDACRVTELLKEEGVDTFISSPYSRAVLTIEGLAQFYDKEILINENLRECTFSGEDKIISNKELYPLVERLFSDPDLSLLGGESIVDCQRRSVTVLKEIVKNFTGHRIVIGTHGLVMTLMMAYFDSQYGFEFLMKTSKPDVYRMKFHEEQFIDTKRLWTE</sequence>